<keyword evidence="8" id="KW-1185">Reference proteome</keyword>
<reference evidence="8" key="1">
    <citation type="submission" date="2019-04" db="EMBL/GenBank/DDBJ databases">
        <title>Friends and foes A comparative genomics studyof 23 Aspergillus species from section Flavi.</title>
        <authorList>
            <consortium name="DOE Joint Genome Institute"/>
            <person name="Kjaerbolling I."/>
            <person name="Vesth T."/>
            <person name="Frisvad J.C."/>
            <person name="Nybo J.L."/>
            <person name="Theobald S."/>
            <person name="Kildgaard S."/>
            <person name="Isbrandt T."/>
            <person name="Kuo A."/>
            <person name="Sato A."/>
            <person name="Lyhne E.K."/>
            <person name="Kogle M.E."/>
            <person name="Wiebenga A."/>
            <person name="Kun R.S."/>
            <person name="Lubbers R.J."/>
            <person name="Makela M.R."/>
            <person name="Barry K."/>
            <person name="Chovatia M."/>
            <person name="Clum A."/>
            <person name="Daum C."/>
            <person name="Haridas S."/>
            <person name="He G."/>
            <person name="LaButti K."/>
            <person name="Lipzen A."/>
            <person name="Mondo S."/>
            <person name="Riley R."/>
            <person name="Salamov A."/>
            <person name="Simmons B.A."/>
            <person name="Magnuson J.K."/>
            <person name="Henrissat B."/>
            <person name="Mortensen U.H."/>
            <person name="Larsen T.O."/>
            <person name="Devries R.P."/>
            <person name="Grigoriev I.V."/>
            <person name="Machida M."/>
            <person name="Baker S.E."/>
            <person name="Andersen M.R."/>
        </authorList>
    </citation>
    <scope>NUCLEOTIDE SEQUENCE [LARGE SCALE GENOMIC DNA]</scope>
    <source>
        <strain evidence="8">CBS 130015</strain>
    </source>
</reference>
<proteinExistence type="inferred from homology"/>
<dbReference type="Proteomes" id="UP000325433">
    <property type="component" value="Unassembled WGS sequence"/>
</dbReference>
<keyword evidence="7" id="KW-0808">Transferase</keyword>
<evidence type="ECO:0000256" key="3">
    <source>
        <dbReference type="ARBA" id="ARBA00016197"/>
    </source>
</evidence>
<dbReference type="Gene3D" id="3.30.200.20">
    <property type="entry name" value="Phosphorylase Kinase, domain 1"/>
    <property type="match status" value="1"/>
</dbReference>
<evidence type="ECO:0000313" key="7">
    <source>
        <dbReference type="EMBL" id="KAE8311098.1"/>
    </source>
</evidence>
<dbReference type="SUPFAM" id="SSF56112">
    <property type="entry name" value="Protein kinase-like (PK-like)"/>
    <property type="match status" value="1"/>
</dbReference>
<evidence type="ECO:0000256" key="6">
    <source>
        <dbReference type="ARBA" id="ARBA00031849"/>
    </source>
</evidence>
<dbReference type="GO" id="GO:0005739">
    <property type="term" value="C:mitochondrion"/>
    <property type="evidence" value="ECO:0007669"/>
    <property type="project" value="UniProtKB-SubCell"/>
</dbReference>
<dbReference type="PANTHER" id="PTHR36091">
    <property type="entry name" value="ALTERED INHERITANCE OF MITOCHONDRIA PROTEIN 9, MITOCHONDRIAL"/>
    <property type="match status" value="1"/>
</dbReference>
<sequence>MFRSLANYVGLWDEEQQLPDRYTPFNVPELQKVAASSIGANKCVSIAKLAEGSFNKTFKLAMDDGRTVIARIPHPIAGPRRYATASEVATMDFARSVLRIPTPRVFAWNIDVNHPVGSEFIIMEEAPSVKLEDVWSDLDLEEKVVIMKDLVALEKRLLSISFNRYGSLYYANENIPGAVAAEAVGDIPTEVKRKVLSRFAIGPVAERGFWNKERAKMSLDRGPWKRQQEYILSLARRELEWIERYAVPEEIYSAARHSRLVDYNGDIILKAPNFKDLEPDEKNKIRQQMSSSIFLHLYETQVLRFSHGRARCDPIQFVDDTWDDDIIPLRESLIRAERYWSKLGTDAPCPIHFTESELRTHAEEGEGWDDVQEFWDSVASIISRDGWTTNDRYDDAVALFKELREIGLKSMVGREREDFEKQTQWVEDT</sequence>
<keyword evidence="4" id="KW-0809">Transit peptide</keyword>
<gene>
    <name evidence="7" type="ORF">BDV41DRAFT_589895</name>
</gene>
<evidence type="ECO:0000256" key="5">
    <source>
        <dbReference type="ARBA" id="ARBA00023128"/>
    </source>
</evidence>
<dbReference type="InterPro" id="IPR011009">
    <property type="entry name" value="Kinase-like_dom_sf"/>
</dbReference>
<dbReference type="EMBL" id="ML738346">
    <property type="protein sequence ID" value="KAE8311098.1"/>
    <property type="molecule type" value="Genomic_DNA"/>
</dbReference>
<evidence type="ECO:0000256" key="4">
    <source>
        <dbReference type="ARBA" id="ARBA00022946"/>
    </source>
</evidence>
<dbReference type="PANTHER" id="PTHR36091:SF1">
    <property type="entry name" value="ALTERED INHERITANCE OF MITOCHONDRIA PROTEIN 9, MITOCHONDRIAL"/>
    <property type="match status" value="1"/>
</dbReference>
<name>A0A5N6VSA2_9EURO</name>
<protein>
    <recommendedName>
        <fullName evidence="3">Altered inheritance of mitochondria protein 9, mitochondrial</fullName>
    </recommendedName>
    <alternativeName>
        <fullName evidence="6">Found in mitochondrial proteome protein 29</fullName>
    </alternativeName>
</protein>
<dbReference type="GO" id="GO:0016301">
    <property type="term" value="F:kinase activity"/>
    <property type="evidence" value="ECO:0007669"/>
    <property type="project" value="UniProtKB-KW"/>
</dbReference>
<evidence type="ECO:0000313" key="8">
    <source>
        <dbReference type="Proteomes" id="UP000325433"/>
    </source>
</evidence>
<accession>A0A5N6VSA2</accession>
<dbReference type="InterPro" id="IPR051035">
    <property type="entry name" value="Mito_inheritance_9"/>
</dbReference>
<comment type="similarity">
    <text evidence="2">Belongs to the AIM9 family.</text>
</comment>
<dbReference type="AlphaFoldDB" id="A0A5N6VSA2"/>
<evidence type="ECO:0000256" key="1">
    <source>
        <dbReference type="ARBA" id="ARBA00004173"/>
    </source>
</evidence>
<keyword evidence="5" id="KW-0496">Mitochondrion</keyword>
<keyword evidence="7" id="KW-0418">Kinase</keyword>
<organism evidence="7 8">
    <name type="scientific">Aspergillus transmontanensis</name>
    <dbReference type="NCBI Taxonomy" id="1034304"/>
    <lineage>
        <taxon>Eukaryota</taxon>
        <taxon>Fungi</taxon>
        <taxon>Dikarya</taxon>
        <taxon>Ascomycota</taxon>
        <taxon>Pezizomycotina</taxon>
        <taxon>Eurotiomycetes</taxon>
        <taxon>Eurotiomycetidae</taxon>
        <taxon>Eurotiales</taxon>
        <taxon>Aspergillaceae</taxon>
        <taxon>Aspergillus</taxon>
        <taxon>Aspergillus subgen. Circumdati</taxon>
    </lineage>
</organism>
<evidence type="ECO:0000256" key="2">
    <source>
        <dbReference type="ARBA" id="ARBA00005543"/>
    </source>
</evidence>
<comment type="subcellular location">
    <subcellularLocation>
        <location evidence="1">Mitochondrion</location>
    </subcellularLocation>
</comment>